<dbReference type="AlphaFoldDB" id="A0A810QAW7"/>
<dbReference type="Proteomes" id="UP000679848">
    <property type="component" value="Chromosome"/>
</dbReference>
<dbReference type="KEGG" id="pfaa:MM59RIKEN_06710"/>
<reference evidence="1" key="1">
    <citation type="submission" date="2020-09" db="EMBL/GenBank/DDBJ databases">
        <title>New species isolated from human feces.</title>
        <authorList>
            <person name="Kitahara M."/>
            <person name="Shigeno Y."/>
            <person name="Shime M."/>
            <person name="Matsumoto Y."/>
            <person name="Nakamura S."/>
            <person name="Motooka D."/>
            <person name="Fukuoka S."/>
            <person name="Nishikawa H."/>
            <person name="Benno Y."/>
        </authorList>
    </citation>
    <scope>NUCLEOTIDE SEQUENCE</scope>
    <source>
        <strain evidence="1">MM59</strain>
    </source>
</reference>
<evidence type="ECO:0000313" key="2">
    <source>
        <dbReference type="Proteomes" id="UP000679848"/>
    </source>
</evidence>
<dbReference type="EMBL" id="AP023420">
    <property type="protein sequence ID" value="BCK83352.1"/>
    <property type="molecule type" value="Genomic_DNA"/>
</dbReference>
<gene>
    <name evidence="1" type="ORF">MM59RIKEN_06710</name>
</gene>
<protein>
    <submittedName>
        <fullName evidence="1">Uncharacterized protein</fullName>
    </submittedName>
</protein>
<proteinExistence type="predicted"/>
<name>A0A810QAW7_9FIRM</name>
<evidence type="ECO:0000313" key="1">
    <source>
        <dbReference type="EMBL" id="BCK83352.1"/>
    </source>
</evidence>
<keyword evidence="2" id="KW-1185">Reference proteome</keyword>
<sequence length="51" mass="6071">MFKGTRADREPGLLREGNYDRIFLMEAAKSTMTNRNPYRFFIPYQGHERTS</sequence>
<accession>A0A810QAW7</accession>
<organism evidence="1 2">
    <name type="scientific">Pusillibacter faecalis</name>
    <dbReference type="NCBI Taxonomy" id="2714358"/>
    <lineage>
        <taxon>Bacteria</taxon>
        <taxon>Bacillati</taxon>
        <taxon>Bacillota</taxon>
        <taxon>Clostridia</taxon>
        <taxon>Eubacteriales</taxon>
        <taxon>Oscillospiraceae</taxon>
        <taxon>Pusillibacter</taxon>
    </lineage>
</organism>